<keyword evidence="2" id="KW-1185">Reference proteome</keyword>
<dbReference type="Proteomes" id="UP000569732">
    <property type="component" value="Unassembled WGS sequence"/>
</dbReference>
<keyword evidence="1" id="KW-0808">Transferase</keyword>
<name>A0A853IHE7_9GAMM</name>
<dbReference type="RefSeq" id="WP_180571450.1">
    <property type="nucleotide sequence ID" value="NZ_JACCKB010000088.1"/>
</dbReference>
<evidence type="ECO:0000313" key="2">
    <source>
        <dbReference type="Proteomes" id="UP000569732"/>
    </source>
</evidence>
<gene>
    <name evidence="1" type="ORF">H0A36_25935</name>
</gene>
<proteinExistence type="predicted"/>
<dbReference type="GO" id="GO:0009007">
    <property type="term" value="F:site-specific DNA-methyltransferase (adenine-specific) activity"/>
    <property type="evidence" value="ECO:0007669"/>
    <property type="project" value="InterPro"/>
</dbReference>
<sequence>MSLSSHQSARMKNDEWLTPPSILTTLGSFDLDPCSPINRPWPTATTHYTKQDNGLTKPWFGRVWLNPPFGQEAKKWFKKMAEHNNGIALIPARTETHLFFEFIWDKASAILFLKGRPRFYTVDGKAAPFNSGAPICLVAYGQQNAVLLKQSSLGFCVCCK</sequence>
<dbReference type="InterPro" id="IPR008593">
    <property type="entry name" value="Dam_MeTrfase"/>
</dbReference>
<dbReference type="GO" id="GO:0003677">
    <property type="term" value="F:DNA binding"/>
    <property type="evidence" value="ECO:0007669"/>
    <property type="project" value="InterPro"/>
</dbReference>
<comment type="caution">
    <text evidence="1">The sequence shown here is derived from an EMBL/GenBank/DDBJ whole genome shotgun (WGS) entry which is preliminary data.</text>
</comment>
<dbReference type="GO" id="GO:0032259">
    <property type="term" value="P:methylation"/>
    <property type="evidence" value="ECO:0007669"/>
    <property type="project" value="UniProtKB-KW"/>
</dbReference>
<accession>A0A853IHE7</accession>
<dbReference type="Pfam" id="PF05869">
    <property type="entry name" value="Dam"/>
    <property type="match status" value="1"/>
</dbReference>
<dbReference type="AlphaFoldDB" id="A0A853IHE7"/>
<protein>
    <submittedName>
        <fullName evidence="1">Adenine methyltransferase</fullName>
    </submittedName>
</protein>
<dbReference type="GO" id="GO:0009307">
    <property type="term" value="P:DNA restriction-modification system"/>
    <property type="evidence" value="ECO:0007669"/>
    <property type="project" value="InterPro"/>
</dbReference>
<reference evidence="1 2" key="1">
    <citation type="submission" date="2020-07" db="EMBL/GenBank/DDBJ databases">
        <title>Endozoicomonas sp. nov., isolated from sediment.</title>
        <authorList>
            <person name="Gu T."/>
        </authorList>
    </citation>
    <scope>NUCLEOTIDE SEQUENCE [LARGE SCALE GENOMIC DNA]</scope>
    <source>
        <strain evidence="1 2">SM1973</strain>
    </source>
</reference>
<organism evidence="1 2">
    <name type="scientific">Spartinivicinus marinus</name>
    <dbReference type="NCBI Taxonomy" id="2994442"/>
    <lineage>
        <taxon>Bacteria</taxon>
        <taxon>Pseudomonadati</taxon>
        <taxon>Pseudomonadota</taxon>
        <taxon>Gammaproteobacteria</taxon>
        <taxon>Oceanospirillales</taxon>
        <taxon>Zooshikellaceae</taxon>
        <taxon>Spartinivicinus</taxon>
    </lineage>
</organism>
<evidence type="ECO:0000313" key="1">
    <source>
        <dbReference type="EMBL" id="NYZ69461.1"/>
    </source>
</evidence>
<keyword evidence="1" id="KW-0489">Methyltransferase</keyword>
<dbReference type="EMBL" id="JACCKB010000088">
    <property type="protein sequence ID" value="NYZ69461.1"/>
    <property type="molecule type" value="Genomic_DNA"/>
</dbReference>